<keyword evidence="6" id="KW-0805">Transcription regulation</keyword>
<evidence type="ECO:0000313" key="14">
    <source>
        <dbReference type="Ensembl" id="ENSDLAP00005028207.1"/>
    </source>
</evidence>
<dbReference type="InterPro" id="IPR002893">
    <property type="entry name" value="Znf_MYND"/>
</dbReference>
<dbReference type="Pfam" id="PF07531">
    <property type="entry name" value="TAFH"/>
    <property type="match status" value="1"/>
</dbReference>
<dbReference type="GeneTree" id="ENSGT00950000183176"/>
<dbReference type="FunFam" id="1.20.120.1110:FF:000001">
    <property type="entry name" value="RUNX1 translocation partner 1"/>
    <property type="match status" value="1"/>
</dbReference>
<feature type="region of interest" description="Disordered" evidence="11">
    <location>
        <begin position="369"/>
        <end position="411"/>
    </location>
</feature>
<feature type="compositionally biased region" description="Low complexity" evidence="11">
    <location>
        <begin position="25"/>
        <end position="36"/>
    </location>
</feature>
<keyword evidence="7" id="KW-0804">Transcription</keyword>
<evidence type="ECO:0000259" key="13">
    <source>
        <dbReference type="PROSITE" id="PS51119"/>
    </source>
</evidence>
<keyword evidence="15" id="KW-1185">Reference proteome</keyword>
<reference evidence="14" key="1">
    <citation type="submission" date="2025-08" db="UniProtKB">
        <authorList>
            <consortium name="Ensembl"/>
        </authorList>
    </citation>
    <scope>IDENTIFICATION</scope>
</reference>
<evidence type="ECO:0000256" key="9">
    <source>
        <dbReference type="PROSITE-ProRule" id="PRU00134"/>
    </source>
</evidence>
<feature type="coiled-coil region" evidence="10">
    <location>
        <begin position="428"/>
        <end position="470"/>
    </location>
</feature>
<dbReference type="PANTHER" id="PTHR10379">
    <property type="entry name" value="MTG8 ETO EIGHT TWENTY ONE PROTEIN"/>
    <property type="match status" value="1"/>
</dbReference>
<dbReference type="InterPro" id="IPR037249">
    <property type="entry name" value="TAFH/NHR1_dom_sf"/>
</dbReference>
<protein>
    <submittedName>
        <fullName evidence="14">CBFA2/RUNX1 partner transcriptional co-repressor 2</fullName>
    </submittedName>
</protein>
<feature type="domain" description="MYND-type" evidence="12">
    <location>
        <begin position="489"/>
        <end position="525"/>
    </location>
</feature>
<dbReference type="Pfam" id="PF01753">
    <property type="entry name" value="zf-MYND"/>
    <property type="match status" value="1"/>
</dbReference>
<feature type="compositionally biased region" description="Basic and acidic residues" evidence="11">
    <location>
        <begin position="1"/>
        <end position="10"/>
    </location>
</feature>
<evidence type="ECO:0000256" key="4">
    <source>
        <dbReference type="ARBA" id="ARBA00022771"/>
    </source>
</evidence>
<comment type="subcellular location">
    <subcellularLocation>
        <location evidence="1">Nucleus</location>
    </subcellularLocation>
</comment>
<dbReference type="GO" id="GO:0008270">
    <property type="term" value="F:zinc ion binding"/>
    <property type="evidence" value="ECO:0007669"/>
    <property type="project" value="UniProtKB-KW"/>
</dbReference>
<feature type="region of interest" description="Disordered" evidence="11">
    <location>
        <begin position="545"/>
        <end position="577"/>
    </location>
</feature>
<evidence type="ECO:0000256" key="7">
    <source>
        <dbReference type="ARBA" id="ARBA00023163"/>
    </source>
</evidence>
<dbReference type="Gene3D" id="1.20.120.1110">
    <property type="entry name" value="TAFH/NHR1 domain"/>
    <property type="match status" value="1"/>
</dbReference>
<feature type="region of interest" description="Disordered" evidence="11">
    <location>
        <begin position="207"/>
        <end position="239"/>
    </location>
</feature>
<gene>
    <name evidence="14" type="primary">cbfa2t2</name>
</gene>
<dbReference type="SUPFAM" id="SSF144232">
    <property type="entry name" value="HIT/MYND zinc finger-like"/>
    <property type="match status" value="1"/>
</dbReference>
<dbReference type="GO" id="GO:0006351">
    <property type="term" value="P:DNA-templated transcription"/>
    <property type="evidence" value="ECO:0007669"/>
    <property type="project" value="InterPro"/>
</dbReference>
<feature type="compositionally biased region" description="Polar residues" evidence="11">
    <location>
        <begin position="387"/>
        <end position="400"/>
    </location>
</feature>
<dbReference type="InterPro" id="IPR014896">
    <property type="entry name" value="NHR2"/>
</dbReference>
<proteinExistence type="predicted"/>
<feature type="domain" description="TAFH" evidence="13">
    <location>
        <begin position="101"/>
        <end position="196"/>
    </location>
</feature>
<dbReference type="InterPro" id="IPR003894">
    <property type="entry name" value="TAFH_NHR1"/>
</dbReference>
<dbReference type="GO" id="GO:0005634">
    <property type="term" value="C:nucleus"/>
    <property type="evidence" value="ECO:0007669"/>
    <property type="project" value="UniProtKB-SubCell"/>
</dbReference>
<dbReference type="AlphaFoldDB" id="A0A8C4F5J5"/>
<dbReference type="Gene3D" id="6.10.140.2220">
    <property type="match status" value="1"/>
</dbReference>
<dbReference type="InterPro" id="IPR013289">
    <property type="entry name" value="CBFA2T1/2/3"/>
</dbReference>
<evidence type="ECO:0000313" key="15">
    <source>
        <dbReference type="Proteomes" id="UP000694389"/>
    </source>
</evidence>
<evidence type="ECO:0000256" key="10">
    <source>
        <dbReference type="SAM" id="Coils"/>
    </source>
</evidence>
<keyword evidence="4 9" id="KW-0863">Zinc-finger</keyword>
<accession>A0A8C4F5J5</accession>
<evidence type="ECO:0000256" key="6">
    <source>
        <dbReference type="ARBA" id="ARBA00023015"/>
    </source>
</evidence>
<feature type="region of interest" description="Disordered" evidence="11">
    <location>
        <begin position="1"/>
        <end position="94"/>
    </location>
</feature>
<dbReference type="SUPFAM" id="SSF158553">
    <property type="entry name" value="TAFH domain-like"/>
    <property type="match status" value="1"/>
</dbReference>
<keyword evidence="8" id="KW-0539">Nucleus</keyword>
<feature type="compositionally biased region" description="Low complexity" evidence="11">
    <location>
        <begin position="556"/>
        <end position="577"/>
    </location>
</feature>
<dbReference type="SMART" id="SM00549">
    <property type="entry name" value="TAFH"/>
    <property type="match status" value="1"/>
</dbReference>
<dbReference type="FunFam" id="6.10.140.2220:FF:000001">
    <property type="entry name" value="CBFA2/RUNX1 translocation partner 3"/>
    <property type="match status" value="1"/>
</dbReference>
<sequence>MVGSEGEKKSPAMPGSPVDAKTHSRSAPSSSASSTMPPLPSVNPSGPRPASFSTTALTNGNHHSPPTLNAVPSPPQRYSNGPSSSSSSSLANQQLPATCGARQLSKLKRFLTTLQQFGNDISPEIGDSVRSLVLALVNSTVTIEEFHSRLQEATNFPLRPFVIPFLKANLPLLQRELLHCARAAKQTPAQYLSQHEHLLLSTTLASSPDSSELLMEPPDAGSKRHSPGRGKENGFHERPPVAMEPAAKRICTISPAPRHSPAHPLPLNTQLHPTPPPLQHYALDDIAAPHILHREHSQRMLEIRELKDRPRLPGTYSFHIICDEFNLSHGLWWWGKVLNCIVDMVEKTRRSVSVLRRCQESDREELNYWRRRSSEQEDPRKGGSGSAPFSKTHSPPSAESDSQRDFAPRPGSAYVTDEIWRKAEEAVNEVKRQAMDEVQKAVAEAEQKAFEMIAAERAKMEKTLADAKRKAQEDAIMVINEQEDSSECCWNCGRKASETCSGCNAARYCGSFCQHKDWERHHLICSPGLQAQPKPVSAITALDSVPSVSSPCGEKASVASRSSTPSTPASAPETNGH</sequence>
<feature type="compositionally biased region" description="Basic and acidic residues" evidence="11">
    <location>
        <begin position="229"/>
        <end position="239"/>
    </location>
</feature>
<evidence type="ECO:0000259" key="12">
    <source>
        <dbReference type="PROSITE" id="PS50865"/>
    </source>
</evidence>
<evidence type="ECO:0000256" key="5">
    <source>
        <dbReference type="ARBA" id="ARBA00022833"/>
    </source>
</evidence>
<keyword evidence="2" id="KW-0678">Repressor</keyword>
<dbReference type="GO" id="GO:0003714">
    <property type="term" value="F:transcription corepressor activity"/>
    <property type="evidence" value="ECO:0007669"/>
    <property type="project" value="InterPro"/>
</dbReference>
<keyword evidence="5" id="KW-0862">Zinc</keyword>
<dbReference type="Gene3D" id="6.10.250.230">
    <property type="match status" value="1"/>
</dbReference>
<dbReference type="Proteomes" id="UP000694389">
    <property type="component" value="Unassembled WGS sequence"/>
</dbReference>
<evidence type="ECO:0000256" key="11">
    <source>
        <dbReference type="SAM" id="MobiDB-lite"/>
    </source>
</evidence>
<dbReference type="PROSITE" id="PS50865">
    <property type="entry name" value="ZF_MYND_2"/>
    <property type="match status" value="1"/>
</dbReference>
<reference evidence="14" key="2">
    <citation type="submission" date="2025-09" db="UniProtKB">
        <authorList>
            <consortium name="Ensembl"/>
        </authorList>
    </citation>
    <scope>IDENTIFICATION</scope>
</reference>
<organism evidence="14 15">
    <name type="scientific">Dicentrarchus labrax</name>
    <name type="common">European seabass</name>
    <name type="synonym">Morone labrax</name>
    <dbReference type="NCBI Taxonomy" id="13489"/>
    <lineage>
        <taxon>Eukaryota</taxon>
        <taxon>Metazoa</taxon>
        <taxon>Chordata</taxon>
        <taxon>Craniata</taxon>
        <taxon>Vertebrata</taxon>
        <taxon>Euteleostomi</taxon>
        <taxon>Actinopterygii</taxon>
        <taxon>Neopterygii</taxon>
        <taxon>Teleostei</taxon>
        <taxon>Neoteleostei</taxon>
        <taxon>Acanthomorphata</taxon>
        <taxon>Eupercaria</taxon>
        <taxon>Moronidae</taxon>
        <taxon>Dicentrarchus</taxon>
    </lineage>
</organism>
<feature type="compositionally biased region" description="Polar residues" evidence="11">
    <location>
        <begin position="51"/>
        <end position="67"/>
    </location>
</feature>
<evidence type="ECO:0000256" key="2">
    <source>
        <dbReference type="ARBA" id="ARBA00022491"/>
    </source>
</evidence>
<evidence type="ECO:0000256" key="8">
    <source>
        <dbReference type="ARBA" id="ARBA00023242"/>
    </source>
</evidence>
<feature type="compositionally biased region" description="Basic and acidic residues" evidence="11">
    <location>
        <begin position="369"/>
        <end position="381"/>
    </location>
</feature>
<dbReference type="PROSITE" id="PS51119">
    <property type="entry name" value="TAFH"/>
    <property type="match status" value="1"/>
</dbReference>
<dbReference type="Ensembl" id="ENSDLAT00005030074.2">
    <property type="protein sequence ID" value="ENSDLAP00005028207.1"/>
    <property type="gene ID" value="ENSDLAG00005012412.2"/>
</dbReference>
<keyword evidence="10" id="KW-0175">Coiled coil</keyword>
<dbReference type="PANTHER" id="PTHR10379:SF13">
    <property type="entry name" value="PROTEIN CBFA2T2"/>
    <property type="match status" value="1"/>
</dbReference>
<keyword evidence="3" id="KW-0479">Metal-binding</keyword>
<dbReference type="PRINTS" id="PR01875">
    <property type="entry name" value="ETOFAMILY"/>
</dbReference>
<evidence type="ECO:0000256" key="1">
    <source>
        <dbReference type="ARBA" id="ARBA00004123"/>
    </source>
</evidence>
<dbReference type="Pfam" id="PF08788">
    <property type="entry name" value="NHR2"/>
    <property type="match status" value="1"/>
</dbReference>
<name>A0A8C4F5J5_DICLA</name>
<evidence type="ECO:0000256" key="3">
    <source>
        <dbReference type="ARBA" id="ARBA00022723"/>
    </source>
</evidence>